<dbReference type="PANTHER" id="PTHR21072">
    <property type="entry name" value="GPI TRANSAMIDASE COMPONENT PIG-S"/>
    <property type="match status" value="1"/>
</dbReference>
<evidence type="ECO:0000256" key="7">
    <source>
        <dbReference type="ARBA" id="ARBA00022989"/>
    </source>
</evidence>
<dbReference type="GeneID" id="40727257"/>
<comment type="similarity">
    <text evidence="3">Belongs to the PIGS family.</text>
</comment>
<sequence length="695" mass="76482">MATPLLFQSLGTRIAILTCFWLALLLSIPSWLRLTTIQRLPLPTRQVEALQLSEKCPVTFRATLSVLVDSSILPQDHEGAEAQATFLSEVEQLVQQSLTLKAELPAAASLECTQWNVTAQPIASADSLESIDPETGRYVVRVLSEASIPDNEADDANSQQASVPTVFLPTIEDPTSLPLVPDAISAAVIAELLHLRGDKPLALQDDASSTASIADTEQDPRVIQYSKHVRLVFSIMNQDITDSIAYDSELIHALASDNVTSSNNPIARLTRELSSLHDFHVETQVQWFAPLHFRPTHEVLEEVVEREIEQEVMVDQEVEEEVEVEVPAEEGESNNTTMGEAAEQDEAEVEEQLAPALPSTGKRTKLVKQIRKRTIQVPRLQRVLEQTRTPLPPRHVVEWDDLKVFVNSQDWSLTSTVPPPTANASKDASTGRAYDVLAQTHDLHFLLYIPSRSHSPLMIRDPVTGGVNERSSAWLIPQWGGVVILNAEQGVGGGKGADGVLDLAGVKKGQVESLPHAEVAEAIGIFARQLEILLGLPDSSSSPHSALRRRINLVMLQQRRILELTRETTSTLLAITRLVNRIENLGVGPHVKTDVQSSLGILHSLSSSSTDLYEMLAQAKEAHALSNRAFFNPDMLGLLYFPDEHKYAVYTPLFAPLLVPLFVTSVKLLKEVMLTRKEGGRGGSRRHSVKARKST</sequence>
<evidence type="ECO:0000256" key="6">
    <source>
        <dbReference type="ARBA" id="ARBA00022824"/>
    </source>
</evidence>
<feature type="region of interest" description="Disordered" evidence="10">
    <location>
        <begin position="323"/>
        <end position="358"/>
    </location>
</feature>
<dbReference type="GO" id="GO:0042765">
    <property type="term" value="C:GPI-anchor transamidase complex"/>
    <property type="evidence" value="ECO:0007669"/>
    <property type="project" value="InterPro"/>
</dbReference>
<dbReference type="UniPathway" id="UPA00196"/>
<dbReference type="RefSeq" id="XP_029738707.1">
    <property type="nucleotide sequence ID" value="XM_029884957.1"/>
</dbReference>
<dbReference type="GO" id="GO:0016255">
    <property type="term" value="P:attachment of GPI anchor to protein"/>
    <property type="evidence" value="ECO:0007669"/>
    <property type="project" value="InterPro"/>
</dbReference>
<feature type="compositionally biased region" description="Acidic residues" evidence="10">
    <location>
        <begin position="323"/>
        <end position="332"/>
    </location>
</feature>
<comment type="caution">
    <text evidence="12">The sequence shown here is derived from an EMBL/GenBank/DDBJ whole genome shotgun (WGS) entry which is preliminary data.</text>
</comment>
<dbReference type="OrthoDB" id="28748at2759"/>
<dbReference type="KEGG" id="sgra:EX895_004362"/>
<feature type="transmembrane region" description="Helical" evidence="11">
    <location>
        <begin position="12"/>
        <end position="32"/>
    </location>
</feature>
<feature type="compositionally biased region" description="Acidic residues" evidence="10">
    <location>
        <begin position="342"/>
        <end position="351"/>
    </location>
</feature>
<keyword evidence="8 11" id="KW-0472">Membrane</keyword>
<gene>
    <name evidence="12" type="ORF">EX895_004362</name>
</gene>
<keyword evidence="7 11" id="KW-1133">Transmembrane helix</keyword>
<comment type="pathway">
    <text evidence="2">Glycolipid biosynthesis; glycosylphosphatidylinositol-anchor biosynthesis.</text>
</comment>
<dbReference type="InterPro" id="IPR019540">
    <property type="entry name" value="PtdIno-glycan_biosynth_class_S"/>
</dbReference>
<reference evidence="12 13" key="1">
    <citation type="submission" date="2019-05" db="EMBL/GenBank/DDBJ databases">
        <title>Sporisorium graminicola CBS 10092 draft sequencing and annotation.</title>
        <authorList>
            <person name="Solano-Gonzalez S."/>
            <person name="Caddick M.X."/>
            <person name="Darby A."/>
        </authorList>
    </citation>
    <scope>NUCLEOTIDE SEQUENCE [LARGE SCALE GENOMIC DNA]</scope>
    <source>
        <strain evidence="12 13">CBS 10092</strain>
    </source>
</reference>
<evidence type="ECO:0000313" key="12">
    <source>
        <dbReference type="EMBL" id="TKY86722.1"/>
    </source>
</evidence>
<proteinExistence type="inferred from homology"/>
<name>A0A4U7KUR9_9BASI</name>
<evidence type="ECO:0000256" key="10">
    <source>
        <dbReference type="SAM" id="MobiDB-lite"/>
    </source>
</evidence>
<evidence type="ECO:0008006" key="14">
    <source>
        <dbReference type="Google" id="ProtNLM"/>
    </source>
</evidence>
<keyword evidence="5 11" id="KW-0812">Transmembrane</keyword>
<evidence type="ECO:0000313" key="13">
    <source>
        <dbReference type="Proteomes" id="UP000306050"/>
    </source>
</evidence>
<keyword evidence="6" id="KW-0256">Endoplasmic reticulum</keyword>
<dbReference type="GO" id="GO:0006506">
    <property type="term" value="P:GPI anchor biosynthetic process"/>
    <property type="evidence" value="ECO:0007669"/>
    <property type="project" value="UniProtKB-UniPathway"/>
</dbReference>
<evidence type="ECO:0000256" key="1">
    <source>
        <dbReference type="ARBA" id="ARBA00004477"/>
    </source>
</evidence>
<evidence type="ECO:0000256" key="8">
    <source>
        <dbReference type="ARBA" id="ARBA00023136"/>
    </source>
</evidence>
<feature type="transmembrane region" description="Helical" evidence="11">
    <location>
        <begin position="647"/>
        <end position="669"/>
    </location>
</feature>
<evidence type="ECO:0000256" key="4">
    <source>
        <dbReference type="ARBA" id="ARBA00022502"/>
    </source>
</evidence>
<evidence type="ECO:0000256" key="5">
    <source>
        <dbReference type="ARBA" id="ARBA00022692"/>
    </source>
</evidence>
<keyword evidence="9" id="KW-0325">Glycoprotein</keyword>
<comment type="subcellular location">
    <subcellularLocation>
        <location evidence="1">Endoplasmic reticulum membrane</location>
        <topology evidence="1">Multi-pass membrane protein</topology>
    </subcellularLocation>
</comment>
<keyword evidence="4" id="KW-0337">GPI-anchor biosynthesis</keyword>
<dbReference type="PANTHER" id="PTHR21072:SF13">
    <property type="entry name" value="GPI TRANSAMIDASE COMPONENT PIG-S"/>
    <property type="match status" value="1"/>
</dbReference>
<evidence type="ECO:0000256" key="3">
    <source>
        <dbReference type="ARBA" id="ARBA00005316"/>
    </source>
</evidence>
<protein>
    <recommendedName>
        <fullName evidence="14">GPI transamidase component PIG-S</fullName>
    </recommendedName>
</protein>
<evidence type="ECO:0000256" key="2">
    <source>
        <dbReference type="ARBA" id="ARBA00004687"/>
    </source>
</evidence>
<accession>A0A4U7KUR9</accession>
<organism evidence="12 13">
    <name type="scientific">Sporisorium graminicola</name>
    <dbReference type="NCBI Taxonomy" id="280036"/>
    <lineage>
        <taxon>Eukaryota</taxon>
        <taxon>Fungi</taxon>
        <taxon>Dikarya</taxon>
        <taxon>Basidiomycota</taxon>
        <taxon>Ustilaginomycotina</taxon>
        <taxon>Ustilaginomycetes</taxon>
        <taxon>Ustilaginales</taxon>
        <taxon>Ustilaginaceae</taxon>
        <taxon>Sporisorium</taxon>
    </lineage>
</organism>
<evidence type="ECO:0000256" key="11">
    <source>
        <dbReference type="SAM" id="Phobius"/>
    </source>
</evidence>
<dbReference type="AlphaFoldDB" id="A0A4U7KUR9"/>
<dbReference type="Proteomes" id="UP000306050">
    <property type="component" value="Chromosome SGRAM_3"/>
</dbReference>
<keyword evidence="13" id="KW-1185">Reference proteome</keyword>
<dbReference type="Pfam" id="PF10510">
    <property type="entry name" value="PIG-S"/>
    <property type="match status" value="1"/>
</dbReference>
<dbReference type="EMBL" id="SRRM01000016">
    <property type="protein sequence ID" value="TKY86722.1"/>
    <property type="molecule type" value="Genomic_DNA"/>
</dbReference>
<evidence type="ECO:0000256" key="9">
    <source>
        <dbReference type="ARBA" id="ARBA00023180"/>
    </source>
</evidence>